<dbReference type="InterPro" id="IPR000683">
    <property type="entry name" value="Gfo/Idh/MocA-like_OxRdtase_N"/>
</dbReference>
<dbReference type="Pfam" id="PF01408">
    <property type="entry name" value="GFO_IDH_MocA"/>
    <property type="match status" value="1"/>
</dbReference>
<evidence type="ECO:0000259" key="1">
    <source>
        <dbReference type="Pfam" id="PF01408"/>
    </source>
</evidence>
<evidence type="ECO:0000313" key="3">
    <source>
        <dbReference type="EMBL" id="MCW1925167.1"/>
    </source>
</evidence>
<sequence length="370" mass="41179">MHPPLRYGLIGCGGFGRFCLKEYSQMEEVVCVAVADDQPDLAAKTGEAFQLHACATPQELLDRTDIDLIHLATPPFTHASLATAALEAGFHVLCEKPLATTMVDAEKLVRLAAERGRILAVNLIMRYNPLCQAVKALVESRILGDPLHAQLVNAAQDETLGAGHWFWDPEKSGGIFIEHGVHFFDLFEWWFGAGEVLSAQQMTRPGTDIIDQVQCAVKYGDTTLANFYHGFHQMLRRDQQAWLILFEQGTLRMREWVPTQLELDATLSEAGLEALVALLPGAKVEIVERYGESERQATSRHRSRTVDVRINLVDQPGLAKHDLYGQMLRDLLRDQIEAIRDATHRRTVSEANGLSSLAYATAAQALADRR</sequence>
<dbReference type="InterPro" id="IPR051450">
    <property type="entry name" value="Gfo/Idh/MocA_Oxidoreductases"/>
</dbReference>
<dbReference type="SUPFAM" id="SSF51735">
    <property type="entry name" value="NAD(P)-binding Rossmann-fold domains"/>
    <property type="match status" value="1"/>
</dbReference>
<keyword evidence="4" id="KW-1185">Reference proteome</keyword>
<name>A0ABT3GNT6_9BACT</name>
<evidence type="ECO:0000259" key="2">
    <source>
        <dbReference type="Pfam" id="PF22725"/>
    </source>
</evidence>
<feature type="domain" description="GFO/IDH/MocA-like oxidoreductase" evidence="2">
    <location>
        <begin position="132"/>
        <end position="252"/>
    </location>
</feature>
<dbReference type="PANTHER" id="PTHR43377">
    <property type="entry name" value="BILIVERDIN REDUCTASE A"/>
    <property type="match status" value="1"/>
</dbReference>
<reference evidence="3 4" key="1">
    <citation type="submission" date="2022-10" db="EMBL/GenBank/DDBJ databases">
        <title>Luteolibacter arcticus strain CCTCC AB 2014275, whole genome shotgun sequencing project.</title>
        <authorList>
            <person name="Zhao G."/>
            <person name="Shen L."/>
        </authorList>
    </citation>
    <scope>NUCLEOTIDE SEQUENCE [LARGE SCALE GENOMIC DNA]</scope>
    <source>
        <strain evidence="3 4">CCTCC AB 2014275</strain>
    </source>
</reference>
<comment type="caution">
    <text evidence="3">The sequence shown here is derived from an EMBL/GenBank/DDBJ whole genome shotgun (WGS) entry which is preliminary data.</text>
</comment>
<dbReference type="InterPro" id="IPR036291">
    <property type="entry name" value="NAD(P)-bd_dom_sf"/>
</dbReference>
<dbReference type="RefSeq" id="WP_264489273.1">
    <property type="nucleotide sequence ID" value="NZ_JAPDDT010000012.1"/>
</dbReference>
<dbReference type="Gene3D" id="3.40.50.720">
    <property type="entry name" value="NAD(P)-binding Rossmann-like Domain"/>
    <property type="match status" value="1"/>
</dbReference>
<dbReference type="Pfam" id="PF22725">
    <property type="entry name" value="GFO_IDH_MocA_C3"/>
    <property type="match status" value="1"/>
</dbReference>
<proteinExistence type="predicted"/>
<dbReference type="Proteomes" id="UP001320876">
    <property type="component" value="Unassembled WGS sequence"/>
</dbReference>
<evidence type="ECO:0000313" key="4">
    <source>
        <dbReference type="Proteomes" id="UP001320876"/>
    </source>
</evidence>
<organism evidence="3 4">
    <name type="scientific">Luteolibacter arcticus</name>
    <dbReference type="NCBI Taxonomy" id="1581411"/>
    <lineage>
        <taxon>Bacteria</taxon>
        <taxon>Pseudomonadati</taxon>
        <taxon>Verrucomicrobiota</taxon>
        <taxon>Verrucomicrobiia</taxon>
        <taxon>Verrucomicrobiales</taxon>
        <taxon>Verrucomicrobiaceae</taxon>
        <taxon>Luteolibacter</taxon>
    </lineage>
</organism>
<dbReference type="PANTHER" id="PTHR43377:SF1">
    <property type="entry name" value="BILIVERDIN REDUCTASE A"/>
    <property type="match status" value="1"/>
</dbReference>
<protein>
    <submittedName>
        <fullName evidence="3">Gfo/Idh/MocA family oxidoreductase</fullName>
    </submittedName>
</protein>
<gene>
    <name evidence="3" type="ORF">OKA05_21585</name>
</gene>
<dbReference type="Gene3D" id="3.30.360.10">
    <property type="entry name" value="Dihydrodipicolinate Reductase, domain 2"/>
    <property type="match status" value="1"/>
</dbReference>
<dbReference type="EMBL" id="JAPDDT010000012">
    <property type="protein sequence ID" value="MCW1925167.1"/>
    <property type="molecule type" value="Genomic_DNA"/>
</dbReference>
<feature type="domain" description="Gfo/Idh/MocA-like oxidoreductase N-terminal" evidence="1">
    <location>
        <begin position="5"/>
        <end position="122"/>
    </location>
</feature>
<accession>A0ABT3GNT6</accession>
<dbReference type="SUPFAM" id="SSF55347">
    <property type="entry name" value="Glyceraldehyde-3-phosphate dehydrogenase-like, C-terminal domain"/>
    <property type="match status" value="1"/>
</dbReference>
<dbReference type="InterPro" id="IPR055170">
    <property type="entry name" value="GFO_IDH_MocA-like_dom"/>
</dbReference>